<gene>
    <name evidence="1" type="ORF">PGT21_001059</name>
</gene>
<accession>A0A5B0QE21</accession>
<organism evidence="1 2">
    <name type="scientific">Puccinia graminis f. sp. tritici</name>
    <dbReference type="NCBI Taxonomy" id="56615"/>
    <lineage>
        <taxon>Eukaryota</taxon>
        <taxon>Fungi</taxon>
        <taxon>Dikarya</taxon>
        <taxon>Basidiomycota</taxon>
        <taxon>Pucciniomycotina</taxon>
        <taxon>Pucciniomycetes</taxon>
        <taxon>Pucciniales</taxon>
        <taxon>Pucciniaceae</taxon>
        <taxon>Puccinia</taxon>
    </lineage>
</organism>
<evidence type="ECO:0000313" key="1">
    <source>
        <dbReference type="EMBL" id="KAA1111470.1"/>
    </source>
</evidence>
<reference evidence="1 2" key="1">
    <citation type="submission" date="2019-05" db="EMBL/GenBank/DDBJ databases">
        <title>Emergence of the Ug99 lineage of the wheat stem rust pathogen through somatic hybridization.</title>
        <authorList>
            <person name="Li F."/>
            <person name="Upadhyaya N.M."/>
            <person name="Sperschneider J."/>
            <person name="Matny O."/>
            <person name="Nguyen-Phuc H."/>
            <person name="Mago R."/>
            <person name="Raley C."/>
            <person name="Miller M.E."/>
            <person name="Silverstein K.A.T."/>
            <person name="Henningsen E."/>
            <person name="Hirsch C.D."/>
            <person name="Visser B."/>
            <person name="Pretorius Z.A."/>
            <person name="Steffenson B.J."/>
            <person name="Schwessinger B."/>
            <person name="Dodds P.N."/>
            <person name="Figueroa M."/>
        </authorList>
    </citation>
    <scope>NUCLEOTIDE SEQUENCE [LARGE SCALE GENOMIC DNA]</scope>
    <source>
        <strain evidence="1">21-0</strain>
    </source>
</reference>
<dbReference type="EMBL" id="VSWC01000016">
    <property type="protein sequence ID" value="KAA1111470.1"/>
    <property type="molecule type" value="Genomic_DNA"/>
</dbReference>
<protein>
    <submittedName>
        <fullName evidence="1">Uncharacterized protein</fullName>
    </submittedName>
</protein>
<dbReference type="Proteomes" id="UP000324748">
    <property type="component" value="Unassembled WGS sequence"/>
</dbReference>
<dbReference type="AlphaFoldDB" id="A0A5B0QE21"/>
<evidence type="ECO:0000313" key="2">
    <source>
        <dbReference type="Proteomes" id="UP000324748"/>
    </source>
</evidence>
<proteinExistence type="predicted"/>
<keyword evidence="2" id="KW-1185">Reference proteome</keyword>
<name>A0A5B0QE21_PUCGR</name>
<sequence length="102" mass="11760">MVNQPEKQLKCIFFHPEESHGRIPNCEEQSKGWKNPSTPSITDDLKLAGQRGCEEITVRFINPIIQPFFLASVDHFRIQDCRHRAGLAWHGSKHINRLSKIV</sequence>
<comment type="caution">
    <text evidence="1">The sequence shown here is derived from an EMBL/GenBank/DDBJ whole genome shotgun (WGS) entry which is preliminary data.</text>
</comment>